<keyword evidence="6 9" id="KW-0067">ATP-binding</keyword>
<evidence type="ECO:0000256" key="4">
    <source>
        <dbReference type="ARBA" id="ARBA00022801"/>
    </source>
</evidence>
<dbReference type="GO" id="GO:0005524">
    <property type="term" value="F:ATP binding"/>
    <property type="evidence" value="ECO:0007669"/>
    <property type="project" value="UniProtKB-KW"/>
</dbReference>
<evidence type="ECO:0000313" key="15">
    <source>
        <dbReference type="Proteomes" id="UP000011082"/>
    </source>
</evidence>
<dbReference type="PANTHER" id="PTHR47958">
    <property type="entry name" value="ATP-DEPENDENT RNA HELICASE DBP3"/>
    <property type="match status" value="1"/>
</dbReference>
<dbReference type="InterPro" id="IPR001650">
    <property type="entry name" value="Helicase_C-like"/>
</dbReference>
<dbReference type="GO" id="GO:0003724">
    <property type="term" value="F:RNA helicase activity"/>
    <property type="evidence" value="ECO:0007669"/>
    <property type="project" value="UniProtKB-EC"/>
</dbReference>
<evidence type="ECO:0000256" key="5">
    <source>
        <dbReference type="ARBA" id="ARBA00022806"/>
    </source>
</evidence>
<dbReference type="Proteomes" id="UP000011082">
    <property type="component" value="Unassembled WGS sequence"/>
</dbReference>
<feature type="domain" description="DEAD-box RNA helicase Q" evidence="13">
    <location>
        <begin position="88"/>
        <end position="116"/>
    </location>
</feature>
<evidence type="ECO:0000256" key="9">
    <source>
        <dbReference type="RuleBase" id="RU000492"/>
    </source>
</evidence>
<feature type="domain" description="Helicase ATP-binding" evidence="11">
    <location>
        <begin position="119"/>
        <end position="294"/>
    </location>
</feature>
<dbReference type="EMBL" id="JH370154">
    <property type="protein sequence ID" value="ELA40944.1"/>
    <property type="molecule type" value="Genomic_DNA"/>
</dbReference>
<dbReference type="GeneID" id="19882743"/>
<dbReference type="SMART" id="SM00490">
    <property type="entry name" value="HELICc"/>
    <property type="match status" value="1"/>
</dbReference>
<sequence length="508" mass="57444">MHRGDSSRESFRDGGRPRRDSWNNRRRTSSGRPFGGDNETAMNPSEEPVSFEKNFYFPTETLSEKEARELRESNRMRLVGNDIPLPIRSFSSVSFPEEVLRHFEAKGYANPTPIQAQGWPMALSGRDMVGIADTGSGKTISFVLPALIHAQSQPPLREDDGPIVLILAPTRELCTQIETVVREYTPYYNLRSCAVYGGASIVPQKRALKRGIEVLVATPGRLIDLHKQGFCPLGRVTFLVLDEADRMLDMGFEPQLNAIIPQTNENRQNLMWSATWPREVRALAANYMKDYIQVTIGDEDLKANVKIVQKVDIVDWQDKKKKLLYYLQDFKTSRVIVFCNMKKTCDTLEDYLLDNRFHVAALHGDKSQAARDTVIQNFKSGRISILIATDVAARGLDVENVKCVINYDFPKNIEDYVHRIGRTARGSSSEGLAYTMFTGEDAPNARKLIDIIRQANQTVPTDLESMVRSSRGRVLQSNYRSSSRSQHGSDRRGSFAGGYGERPRRSFY</sequence>
<feature type="short sequence motif" description="Q motif" evidence="8">
    <location>
        <begin position="88"/>
        <end position="116"/>
    </location>
</feature>
<dbReference type="SUPFAM" id="SSF52540">
    <property type="entry name" value="P-loop containing nucleoside triphosphate hydrolases"/>
    <property type="match status" value="1"/>
</dbReference>
<dbReference type="OMA" id="STMPKFE"/>
<dbReference type="EC" id="3.6.4.13" evidence="2"/>
<dbReference type="Gene3D" id="3.40.50.300">
    <property type="entry name" value="P-loop containing nucleotide triphosphate hydrolases"/>
    <property type="match status" value="2"/>
</dbReference>
<dbReference type="FunCoup" id="L2GJY1">
    <property type="interactions" value="260"/>
</dbReference>
<name>L2GJY1_VITCO</name>
<accession>L2GJY1</accession>
<keyword evidence="15" id="KW-1185">Reference proteome</keyword>
<evidence type="ECO:0000259" key="13">
    <source>
        <dbReference type="PROSITE" id="PS51195"/>
    </source>
</evidence>
<evidence type="ECO:0000259" key="11">
    <source>
        <dbReference type="PROSITE" id="PS51192"/>
    </source>
</evidence>
<protein>
    <recommendedName>
        <fullName evidence="2">RNA helicase</fullName>
        <ecNumber evidence="2">3.6.4.13</ecNumber>
    </recommendedName>
</protein>
<dbReference type="PROSITE" id="PS51194">
    <property type="entry name" value="HELICASE_CTER"/>
    <property type="match status" value="1"/>
</dbReference>
<evidence type="ECO:0000256" key="7">
    <source>
        <dbReference type="ARBA" id="ARBA00023242"/>
    </source>
</evidence>
<comment type="subcellular location">
    <subcellularLocation>
        <location evidence="1">Nucleus</location>
    </subcellularLocation>
</comment>
<keyword evidence="3 9" id="KW-0547">Nucleotide-binding</keyword>
<evidence type="ECO:0000313" key="14">
    <source>
        <dbReference type="EMBL" id="ELA40944.1"/>
    </source>
</evidence>
<dbReference type="InterPro" id="IPR027417">
    <property type="entry name" value="P-loop_NTPase"/>
</dbReference>
<dbReference type="Pfam" id="PF00270">
    <property type="entry name" value="DEAD"/>
    <property type="match status" value="1"/>
</dbReference>
<reference evidence="15" key="1">
    <citation type="submission" date="2011-05" db="EMBL/GenBank/DDBJ databases">
        <title>The genome sequence of Vittaforma corneae strain ATCC 50505.</title>
        <authorList>
            <consortium name="The Broad Institute Genome Sequencing Platform"/>
            <person name="Cuomo C."/>
            <person name="Didier E."/>
            <person name="Bowers L."/>
            <person name="Young S.K."/>
            <person name="Zeng Q."/>
            <person name="Gargeya S."/>
            <person name="Fitzgerald M."/>
            <person name="Haas B."/>
            <person name="Abouelleil A."/>
            <person name="Alvarado L."/>
            <person name="Arachchi H.M."/>
            <person name="Berlin A."/>
            <person name="Chapman S.B."/>
            <person name="Gearin G."/>
            <person name="Goldberg J."/>
            <person name="Griggs A."/>
            <person name="Gujja S."/>
            <person name="Hansen M."/>
            <person name="Heiman D."/>
            <person name="Howarth C."/>
            <person name="Larimer J."/>
            <person name="Lui A."/>
            <person name="MacDonald P.J.P."/>
            <person name="McCowen C."/>
            <person name="Montmayeur A."/>
            <person name="Murphy C."/>
            <person name="Neiman D."/>
            <person name="Pearson M."/>
            <person name="Priest M."/>
            <person name="Roberts A."/>
            <person name="Saif S."/>
            <person name="Shea T."/>
            <person name="Sisk P."/>
            <person name="Stolte C."/>
            <person name="Sykes S."/>
            <person name="Wortman J."/>
            <person name="Nusbaum C."/>
            <person name="Birren B."/>
        </authorList>
    </citation>
    <scope>NUCLEOTIDE SEQUENCE [LARGE SCALE GENOMIC DNA]</scope>
    <source>
        <strain evidence="15">ATCC 50505</strain>
    </source>
</reference>
<dbReference type="VEuPathDB" id="MicrosporidiaDB:VICG_02033"/>
<dbReference type="CDD" id="cd18787">
    <property type="entry name" value="SF2_C_DEAD"/>
    <property type="match status" value="1"/>
</dbReference>
<gene>
    <name evidence="14" type="ORF">VICG_02033</name>
</gene>
<evidence type="ECO:0000259" key="12">
    <source>
        <dbReference type="PROSITE" id="PS51194"/>
    </source>
</evidence>
<dbReference type="RefSeq" id="XP_007605478.1">
    <property type="nucleotide sequence ID" value="XM_007605416.1"/>
</dbReference>
<dbReference type="HOGENOM" id="CLU_003041_16_9_1"/>
<feature type="region of interest" description="Disordered" evidence="10">
    <location>
        <begin position="463"/>
        <end position="508"/>
    </location>
</feature>
<dbReference type="Pfam" id="PF00271">
    <property type="entry name" value="Helicase_C"/>
    <property type="match status" value="1"/>
</dbReference>
<evidence type="ECO:0000256" key="10">
    <source>
        <dbReference type="SAM" id="MobiDB-lite"/>
    </source>
</evidence>
<keyword evidence="5 9" id="KW-0347">Helicase</keyword>
<dbReference type="STRING" id="993615.L2GJY1"/>
<feature type="compositionally biased region" description="Basic and acidic residues" evidence="10">
    <location>
        <begin position="1"/>
        <end position="23"/>
    </location>
</feature>
<dbReference type="GO" id="GO:0016787">
    <property type="term" value="F:hydrolase activity"/>
    <property type="evidence" value="ECO:0007669"/>
    <property type="project" value="UniProtKB-KW"/>
</dbReference>
<feature type="region of interest" description="Disordered" evidence="10">
    <location>
        <begin position="1"/>
        <end position="52"/>
    </location>
</feature>
<evidence type="ECO:0000256" key="6">
    <source>
        <dbReference type="ARBA" id="ARBA00022840"/>
    </source>
</evidence>
<dbReference type="PROSITE" id="PS00039">
    <property type="entry name" value="DEAD_ATP_HELICASE"/>
    <property type="match status" value="1"/>
</dbReference>
<evidence type="ECO:0000256" key="8">
    <source>
        <dbReference type="PROSITE-ProRule" id="PRU00552"/>
    </source>
</evidence>
<dbReference type="InParanoid" id="L2GJY1"/>
<feature type="domain" description="Helicase C-terminal" evidence="12">
    <location>
        <begin position="319"/>
        <end position="467"/>
    </location>
</feature>
<keyword evidence="4 9" id="KW-0378">Hydrolase</keyword>
<proteinExistence type="inferred from homology"/>
<feature type="compositionally biased region" description="Polar residues" evidence="10">
    <location>
        <begin position="475"/>
        <end position="486"/>
    </location>
</feature>
<dbReference type="GO" id="GO:0005634">
    <property type="term" value="C:nucleus"/>
    <property type="evidence" value="ECO:0007669"/>
    <property type="project" value="UniProtKB-SubCell"/>
</dbReference>
<dbReference type="PROSITE" id="PS51195">
    <property type="entry name" value="Q_MOTIF"/>
    <property type="match status" value="1"/>
</dbReference>
<dbReference type="InterPro" id="IPR011545">
    <property type="entry name" value="DEAD/DEAH_box_helicase_dom"/>
</dbReference>
<dbReference type="PROSITE" id="PS51192">
    <property type="entry name" value="HELICASE_ATP_BIND_1"/>
    <property type="match status" value="1"/>
</dbReference>
<organism evidence="14 15">
    <name type="scientific">Vittaforma corneae (strain ATCC 50505)</name>
    <name type="common">Microsporidian parasite</name>
    <name type="synonym">Nosema corneum</name>
    <dbReference type="NCBI Taxonomy" id="993615"/>
    <lineage>
        <taxon>Eukaryota</taxon>
        <taxon>Fungi</taxon>
        <taxon>Fungi incertae sedis</taxon>
        <taxon>Microsporidia</taxon>
        <taxon>Nosematidae</taxon>
        <taxon>Vittaforma</taxon>
    </lineage>
</organism>
<dbReference type="InterPro" id="IPR014001">
    <property type="entry name" value="Helicase_ATP-bd"/>
</dbReference>
<dbReference type="SMART" id="SM00487">
    <property type="entry name" value="DEXDc"/>
    <property type="match status" value="1"/>
</dbReference>
<dbReference type="FunFam" id="3.40.50.300:FF:000079">
    <property type="entry name" value="probable ATP-dependent RNA helicase DDX17"/>
    <property type="match status" value="1"/>
</dbReference>
<comment type="similarity">
    <text evidence="9">Belongs to the DEAD box helicase family.</text>
</comment>
<dbReference type="AlphaFoldDB" id="L2GJY1"/>
<dbReference type="GO" id="GO:0003676">
    <property type="term" value="F:nucleic acid binding"/>
    <property type="evidence" value="ECO:0007669"/>
    <property type="project" value="InterPro"/>
</dbReference>
<evidence type="ECO:0000256" key="1">
    <source>
        <dbReference type="ARBA" id="ARBA00004123"/>
    </source>
</evidence>
<dbReference type="FunFam" id="3.40.50.300:FF:000008">
    <property type="entry name" value="ATP-dependent RNA helicase RhlB"/>
    <property type="match status" value="1"/>
</dbReference>
<dbReference type="InterPro" id="IPR014014">
    <property type="entry name" value="RNA_helicase_DEAD_Q_motif"/>
</dbReference>
<evidence type="ECO:0000256" key="3">
    <source>
        <dbReference type="ARBA" id="ARBA00022741"/>
    </source>
</evidence>
<evidence type="ECO:0000256" key="2">
    <source>
        <dbReference type="ARBA" id="ARBA00012552"/>
    </source>
</evidence>
<dbReference type="OrthoDB" id="196131at2759"/>
<keyword evidence="7" id="KW-0539">Nucleus</keyword>
<dbReference type="InterPro" id="IPR000629">
    <property type="entry name" value="RNA-helicase_DEAD-box_CS"/>
</dbReference>